<evidence type="ECO:0000313" key="3">
    <source>
        <dbReference type="Proteomes" id="UP000018890"/>
    </source>
</evidence>
<keyword evidence="1" id="KW-0472">Membrane</keyword>
<reference evidence="2" key="1">
    <citation type="journal article" date="2014" name="Genome Announc.">
        <title>Draft Genome Sequences of Three Alkaliphilic Bacillus Strains, Bacillus wakoensis JCM 9140T, Bacillus akibai JCM 9157T, and Bacillus hemicellulosilyticus JCM 9152T.</title>
        <authorList>
            <person name="Yuki M."/>
            <person name="Oshima K."/>
            <person name="Suda W."/>
            <person name="Oshida Y."/>
            <person name="Kitamura K."/>
            <person name="Iida T."/>
            <person name="Hattori M."/>
            <person name="Ohkuma M."/>
        </authorList>
    </citation>
    <scope>NUCLEOTIDE SEQUENCE [LARGE SCALE GENOMIC DNA]</scope>
    <source>
        <strain evidence="2">JCM 9140</strain>
    </source>
</reference>
<feature type="transmembrane region" description="Helical" evidence="1">
    <location>
        <begin position="122"/>
        <end position="140"/>
    </location>
</feature>
<accession>W4Q7J7</accession>
<keyword evidence="1" id="KW-0812">Transmembrane</keyword>
<name>W4Q7J7_9BACI</name>
<evidence type="ECO:0000256" key="1">
    <source>
        <dbReference type="SAM" id="Phobius"/>
    </source>
</evidence>
<feature type="transmembrane region" description="Helical" evidence="1">
    <location>
        <begin position="146"/>
        <end position="162"/>
    </location>
</feature>
<keyword evidence="1" id="KW-1133">Transmembrane helix</keyword>
<dbReference type="EMBL" id="BAUT01000074">
    <property type="protein sequence ID" value="GAE27952.1"/>
    <property type="molecule type" value="Genomic_DNA"/>
</dbReference>
<evidence type="ECO:0000313" key="2">
    <source>
        <dbReference type="EMBL" id="GAE27952.1"/>
    </source>
</evidence>
<feature type="transmembrane region" description="Helical" evidence="1">
    <location>
        <begin position="66"/>
        <end position="86"/>
    </location>
</feature>
<feature type="transmembrane region" description="Helical" evidence="1">
    <location>
        <begin position="29"/>
        <end position="46"/>
    </location>
</feature>
<dbReference type="RefSeq" id="WP_034749944.1">
    <property type="nucleotide sequence ID" value="NZ_BAUT01000074.1"/>
</dbReference>
<dbReference type="AlphaFoldDB" id="W4Q7J7"/>
<protein>
    <submittedName>
        <fullName evidence="2">Uncharacterized protein</fullName>
    </submittedName>
</protein>
<organism evidence="2 3">
    <name type="scientific">Halalkalibacter wakoensis JCM 9140</name>
    <dbReference type="NCBI Taxonomy" id="1236970"/>
    <lineage>
        <taxon>Bacteria</taxon>
        <taxon>Bacillati</taxon>
        <taxon>Bacillota</taxon>
        <taxon>Bacilli</taxon>
        <taxon>Bacillales</taxon>
        <taxon>Bacillaceae</taxon>
        <taxon>Halalkalibacter</taxon>
    </lineage>
</organism>
<gene>
    <name evidence="2" type="ORF">JCM9140_4121</name>
</gene>
<comment type="caution">
    <text evidence="2">The sequence shown here is derived from an EMBL/GenBank/DDBJ whole genome shotgun (WGS) entry which is preliminary data.</text>
</comment>
<dbReference type="OrthoDB" id="2628935at2"/>
<proteinExistence type="predicted"/>
<dbReference type="Proteomes" id="UP000018890">
    <property type="component" value="Unassembled WGS sequence"/>
</dbReference>
<sequence>MKWNQMVLLLGMILINVYKKNWLLVPKYHKSLAYVSFINAMYYYLFKRHLLWEFNPGESNWRFVRATHMIFLSPLLVLLFFSGFPATNGKRIVYTMKYVLLSTLAEHLIAKRRMIFYKNGWNVLWSGIIYFQMFVFSYLLLKRPTLTWILSLFSILFYIKRFKLPLTRRLLKGPFFFFIKTKPSFLERIKIVLEGRFFNRMAS</sequence>
<keyword evidence="3" id="KW-1185">Reference proteome</keyword>